<comment type="caution">
    <text evidence="1">The sequence shown here is derived from an EMBL/GenBank/DDBJ whole genome shotgun (WGS) entry which is preliminary data.</text>
</comment>
<organism evidence="1">
    <name type="scientific">Sesamum angustifolium</name>
    <dbReference type="NCBI Taxonomy" id="2727405"/>
    <lineage>
        <taxon>Eukaryota</taxon>
        <taxon>Viridiplantae</taxon>
        <taxon>Streptophyta</taxon>
        <taxon>Embryophyta</taxon>
        <taxon>Tracheophyta</taxon>
        <taxon>Spermatophyta</taxon>
        <taxon>Magnoliopsida</taxon>
        <taxon>eudicotyledons</taxon>
        <taxon>Gunneridae</taxon>
        <taxon>Pentapetalae</taxon>
        <taxon>asterids</taxon>
        <taxon>lamiids</taxon>
        <taxon>Lamiales</taxon>
        <taxon>Pedaliaceae</taxon>
        <taxon>Sesamum</taxon>
    </lineage>
</organism>
<evidence type="ECO:0000313" key="1">
    <source>
        <dbReference type="EMBL" id="KAL0380208.1"/>
    </source>
</evidence>
<reference evidence="1" key="2">
    <citation type="journal article" date="2024" name="Plant">
        <title>Genomic evolution and insights into agronomic trait innovations of Sesamum species.</title>
        <authorList>
            <person name="Miao H."/>
            <person name="Wang L."/>
            <person name="Qu L."/>
            <person name="Liu H."/>
            <person name="Sun Y."/>
            <person name="Le M."/>
            <person name="Wang Q."/>
            <person name="Wei S."/>
            <person name="Zheng Y."/>
            <person name="Lin W."/>
            <person name="Duan Y."/>
            <person name="Cao H."/>
            <person name="Xiong S."/>
            <person name="Wang X."/>
            <person name="Wei L."/>
            <person name="Li C."/>
            <person name="Ma Q."/>
            <person name="Ju M."/>
            <person name="Zhao R."/>
            <person name="Li G."/>
            <person name="Mu C."/>
            <person name="Tian Q."/>
            <person name="Mei H."/>
            <person name="Zhang T."/>
            <person name="Gao T."/>
            <person name="Zhang H."/>
        </authorList>
    </citation>
    <scope>NUCLEOTIDE SEQUENCE</scope>
    <source>
        <strain evidence="1">G01</strain>
    </source>
</reference>
<gene>
    <name evidence="1" type="ORF">Sangu_0085100</name>
</gene>
<dbReference type="AlphaFoldDB" id="A0AAW2RL86"/>
<dbReference type="Gene3D" id="1.20.5.4130">
    <property type="match status" value="1"/>
</dbReference>
<proteinExistence type="predicted"/>
<name>A0AAW2RL86_9LAMI</name>
<accession>A0AAW2RL86</accession>
<reference evidence="1" key="1">
    <citation type="submission" date="2020-06" db="EMBL/GenBank/DDBJ databases">
        <authorList>
            <person name="Li T."/>
            <person name="Hu X."/>
            <person name="Zhang T."/>
            <person name="Song X."/>
            <person name="Zhang H."/>
            <person name="Dai N."/>
            <person name="Sheng W."/>
            <person name="Hou X."/>
            <person name="Wei L."/>
        </authorList>
    </citation>
    <scope>NUCLEOTIDE SEQUENCE</scope>
    <source>
        <strain evidence="1">G01</strain>
        <tissue evidence="1">Leaf</tissue>
    </source>
</reference>
<sequence length="120" mass="13758">MASAACFSAHTLEQIVHHHHQYCSIPLICEEQLFESLQDKLSFLQAFLEDYSQNGGEPVEGLEGRTGAWLSSRRYLLNPMFGIQIMRTRLIGMEFKKSVYKQLDIHSKYTLKGQSQPLLP</sequence>
<dbReference type="EMBL" id="JACGWK010000001">
    <property type="protein sequence ID" value="KAL0380208.1"/>
    <property type="molecule type" value="Genomic_DNA"/>
</dbReference>
<protein>
    <submittedName>
        <fullName evidence="1">Uncharacterized protein</fullName>
    </submittedName>
</protein>